<keyword evidence="9 20" id="KW-1133">Transmembrane helix</keyword>
<evidence type="ECO:0000256" key="12">
    <source>
        <dbReference type="ARBA" id="ARBA00023136"/>
    </source>
</evidence>
<evidence type="ECO:0000256" key="8">
    <source>
        <dbReference type="ARBA" id="ARBA00022753"/>
    </source>
</evidence>
<dbReference type="GO" id="GO:0005886">
    <property type="term" value="C:plasma membrane"/>
    <property type="evidence" value="ECO:0007669"/>
    <property type="project" value="UniProtKB-SubCell"/>
</dbReference>
<dbReference type="GO" id="GO:0031902">
    <property type="term" value="C:late endosome membrane"/>
    <property type="evidence" value="ECO:0007669"/>
    <property type="project" value="UniProtKB-SubCell"/>
</dbReference>
<evidence type="ECO:0000256" key="18">
    <source>
        <dbReference type="ARBA" id="ARBA00045285"/>
    </source>
</evidence>
<evidence type="ECO:0000256" key="6">
    <source>
        <dbReference type="ARBA" id="ARBA00022692"/>
    </source>
</evidence>
<sequence length="371" mass="41972">MLHRNKYRQTAMDQRGAASRGGRDWGGGCGPQHRLLSSFKTFNWIDGLCSDSKTLQSRTAVPAQLDRGDAARTGGLSVAKEVASGVTCGLQQEKACISLLAKVKCKNIPKRDPKTRVYKGSPDCQSDHGIKMMKHLCFIEHEWPQSQLPFAELRQEQLMSLMPKMHLLFPLILVWSFWSDMMGSAQSFITSSWTFYLQANDGKILIFQSKPEIQYAPQLEQGPTNLRKSSLSKMSSDLQMRSSQAHRNYLEDGFLRCLSVNSKWILTIILILAIILILSVMVLLWICCAAVATAVEQYIPSEKLSIYGDLKFMNEQKLSRYPVSSPVVIRSKTEDHEEAGPLPTKMNLVHSEIKDFFFKENSHRHLNFHSS</sequence>
<comment type="subcellular location">
    <subcellularLocation>
        <location evidence="1">Cell membrane</location>
        <topology evidence="1">Single-pass type I membrane protein</topology>
    </subcellularLocation>
    <subcellularLocation>
        <location evidence="3">Golgi apparatus membrane</location>
        <topology evidence="3">Single-pass type I membrane protein</topology>
    </subcellularLocation>
    <subcellularLocation>
        <location evidence="15">Late endosome membrane</location>
        <topology evidence="15">Single-pass type I membrane protein</topology>
    </subcellularLocation>
    <subcellularLocation>
        <location evidence="2">Lysosome membrane</location>
        <topology evidence="2">Single-pass type I membrane protein</topology>
    </subcellularLocation>
</comment>
<dbReference type="STRING" id="10181.G5BFI3"/>
<keyword evidence="5" id="KW-1003">Cell membrane</keyword>
<keyword evidence="13" id="KW-0325">Glycoprotein</keyword>
<comment type="subunit">
    <text evidence="16">Interacts with ATG16L1 (via WD repeats).</text>
</comment>
<dbReference type="Proteomes" id="UP000006813">
    <property type="component" value="Unassembled WGS sequence"/>
</dbReference>
<comment type="function">
    <text evidence="18">Acts as a regulator of autophagy in response to S.aureus infection by promoting activation of LC3 (MAP1LC3A, MAP1LC3B or MAP1LC3C). Acts by interacting with ATG16L1, leading to promote a functional complex between LC3 and ATG16L1 and promoting LC3 lipidation and subsequent activation of autophagy. Modulates the O-glycosylation and complex N-glycosylation steps occurring during the Golgi maturation of several proteins such as APP, BACE1, SEAP or PRNP. Inhibits APP transport to the cell surface and further shedding.</text>
</comment>
<evidence type="ECO:0000256" key="16">
    <source>
        <dbReference type="ARBA" id="ARBA00038589"/>
    </source>
</evidence>
<evidence type="ECO:0000256" key="10">
    <source>
        <dbReference type="ARBA" id="ARBA00023006"/>
    </source>
</evidence>
<dbReference type="PANTHER" id="PTHR28652">
    <property type="entry name" value="TRANSMEMBRANE PROTEIN 59-LIKE PROTEIN"/>
    <property type="match status" value="1"/>
</dbReference>
<evidence type="ECO:0000256" key="11">
    <source>
        <dbReference type="ARBA" id="ARBA00023034"/>
    </source>
</evidence>
<reference evidence="21 22" key="1">
    <citation type="journal article" date="2011" name="Nature">
        <title>Genome sequencing reveals insights into physiology and longevity of the naked mole rat.</title>
        <authorList>
            <person name="Kim E.B."/>
            <person name="Fang X."/>
            <person name="Fushan A.A."/>
            <person name="Huang Z."/>
            <person name="Lobanov A.V."/>
            <person name="Han L."/>
            <person name="Marino S.M."/>
            <person name="Sun X."/>
            <person name="Turanov A.A."/>
            <person name="Yang P."/>
            <person name="Yim S.H."/>
            <person name="Zhao X."/>
            <person name="Kasaikina M.V."/>
            <person name="Stoletzki N."/>
            <person name="Peng C."/>
            <person name="Polak P."/>
            <person name="Xiong Z."/>
            <person name="Kiezun A."/>
            <person name="Zhu Y."/>
            <person name="Chen Y."/>
            <person name="Kryukov G.V."/>
            <person name="Zhang Q."/>
            <person name="Peshkin L."/>
            <person name="Yang L."/>
            <person name="Bronson R.T."/>
            <person name="Buffenstein R."/>
            <person name="Wang B."/>
            <person name="Han C."/>
            <person name="Li Q."/>
            <person name="Chen L."/>
            <person name="Zhao W."/>
            <person name="Sunyaev S.R."/>
            <person name="Park T.J."/>
            <person name="Zhang G."/>
            <person name="Wang J."/>
            <person name="Gladyshev V.N."/>
        </authorList>
    </citation>
    <scope>NUCLEOTIDE SEQUENCE [LARGE SCALE GENOMIC DNA]</scope>
</reference>
<dbReference type="EMBL" id="JH170034">
    <property type="protein sequence ID" value="EHB08044.1"/>
    <property type="molecule type" value="Genomic_DNA"/>
</dbReference>
<keyword evidence="8" id="KW-0967">Endosome</keyword>
<feature type="transmembrane region" description="Helical" evidence="20">
    <location>
        <begin position="167"/>
        <end position="189"/>
    </location>
</feature>
<gene>
    <name evidence="21" type="ORF">GW7_13137</name>
</gene>
<dbReference type="GO" id="GO:0006914">
    <property type="term" value="P:autophagy"/>
    <property type="evidence" value="ECO:0007669"/>
    <property type="project" value="UniProtKB-KW"/>
</dbReference>
<evidence type="ECO:0000313" key="21">
    <source>
        <dbReference type="EMBL" id="EHB08044.1"/>
    </source>
</evidence>
<organism evidence="21 22">
    <name type="scientific">Heterocephalus glaber</name>
    <name type="common">Naked mole rat</name>
    <dbReference type="NCBI Taxonomy" id="10181"/>
    <lineage>
        <taxon>Eukaryota</taxon>
        <taxon>Metazoa</taxon>
        <taxon>Chordata</taxon>
        <taxon>Craniata</taxon>
        <taxon>Vertebrata</taxon>
        <taxon>Euteleostomi</taxon>
        <taxon>Mammalia</taxon>
        <taxon>Eutheria</taxon>
        <taxon>Euarchontoglires</taxon>
        <taxon>Glires</taxon>
        <taxon>Rodentia</taxon>
        <taxon>Hystricomorpha</taxon>
        <taxon>Bathyergidae</taxon>
        <taxon>Heterocephalus</taxon>
    </lineage>
</organism>
<feature type="region of interest" description="Disordered" evidence="19">
    <location>
        <begin position="1"/>
        <end position="25"/>
    </location>
</feature>
<keyword evidence="7" id="KW-0732">Signal</keyword>
<evidence type="ECO:0000256" key="3">
    <source>
        <dbReference type="ARBA" id="ARBA00004614"/>
    </source>
</evidence>
<evidence type="ECO:0000256" key="17">
    <source>
        <dbReference type="ARBA" id="ARBA00039377"/>
    </source>
</evidence>
<evidence type="ECO:0000256" key="14">
    <source>
        <dbReference type="ARBA" id="ARBA00023228"/>
    </source>
</evidence>
<dbReference type="AlphaFoldDB" id="G5BFI3"/>
<evidence type="ECO:0000256" key="2">
    <source>
        <dbReference type="ARBA" id="ARBA00004352"/>
    </source>
</evidence>
<name>G5BFI3_HETGA</name>
<accession>G5BFI3</accession>
<proteinExistence type="inferred from homology"/>
<evidence type="ECO:0000256" key="19">
    <source>
        <dbReference type="SAM" id="MobiDB-lite"/>
    </source>
</evidence>
<dbReference type="InParanoid" id="G5BFI3"/>
<keyword evidence="14" id="KW-0458">Lysosome</keyword>
<dbReference type="GO" id="GO:0005765">
    <property type="term" value="C:lysosomal membrane"/>
    <property type="evidence" value="ECO:0007669"/>
    <property type="project" value="UniProtKB-SubCell"/>
</dbReference>
<evidence type="ECO:0000256" key="20">
    <source>
        <dbReference type="SAM" id="Phobius"/>
    </source>
</evidence>
<protein>
    <recommendedName>
        <fullName evidence="17">Transmembrane protein 59</fullName>
    </recommendedName>
</protein>
<evidence type="ECO:0000256" key="5">
    <source>
        <dbReference type="ARBA" id="ARBA00022475"/>
    </source>
</evidence>
<dbReference type="PANTHER" id="PTHR28652:SF3">
    <property type="entry name" value="TRANSMEMBRANE PROTEIN 59"/>
    <property type="match status" value="1"/>
</dbReference>
<dbReference type="GO" id="GO:0000139">
    <property type="term" value="C:Golgi membrane"/>
    <property type="evidence" value="ECO:0007669"/>
    <property type="project" value="UniProtKB-SubCell"/>
</dbReference>
<dbReference type="GO" id="GO:0010508">
    <property type="term" value="P:positive regulation of autophagy"/>
    <property type="evidence" value="ECO:0007669"/>
    <property type="project" value="TreeGrafter"/>
</dbReference>
<evidence type="ECO:0000256" key="7">
    <source>
        <dbReference type="ARBA" id="ARBA00022729"/>
    </source>
</evidence>
<dbReference type="InterPro" id="IPR022065">
    <property type="entry name" value="Uncharacterised_TMEM59"/>
</dbReference>
<keyword evidence="6 20" id="KW-0812">Transmembrane</keyword>
<dbReference type="Pfam" id="PF12280">
    <property type="entry name" value="BSMAP"/>
    <property type="match status" value="1"/>
</dbReference>
<evidence type="ECO:0000313" key="22">
    <source>
        <dbReference type="Proteomes" id="UP000006813"/>
    </source>
</evidence>
<evidence type="ECO:0000256" key="9">
    <source>
        <dbReference type="ARBA" id="ARBA00022989"/>
    </source>
</evidence>
<feature type="transmembrane region" description="Helical" evidence="20">
    <location>
        <begin position="264"/>
        <end position="295"/>
    </location>
</feature>
<evidence type="ECO:0000256" key="15">
    <source>
        <dbReference type="ARBA" id="ARBA00037817"/>
    </source>
</evidence>
<keyword evidence="10" id="KW-0072">Autophagy</keyword>
<keyword evidence="11" id="KW-0333">Golgi apparatus</keyword>
<evidence type="ECO:0000256" key="1">
    <source>
        <dbReference type="ARBA" id="ARBA00004251"/>
    </source>
</evidence>
<evidence type="ECO:0000256" key="13">
    <source>
        <dbReference type="ARBA" id="ARBA00023180"/>
    </source>
</evidence>
<comment type="similarity">
    <text evidence="4">Belongs to the TMEM59 family.</text>
</comment>
<evidence type="ECO:0000256" key="4">
    <source>
        <dbReference type="ARBA" id="ARBA00009643"/>
    </source>
</evidence>
<keyword evidence="12 20" id="KW-0472">Membrane</keyword>